<sequence>MNGGVLSFVDQLQIPKPTDSVHDRLMREPLMQPTSTGRSQADHPSCKTAEWGVKKQTDVPQEQLKLLQRVEVVARETGGYEDFGPSGKTITKKRSEVRTACEASDIRKNPEMKLLYDVDKTQIGSGVRDVSSTGLTEQATPQSD</sequence>
<evidence type="ECO:0000256" key="1">
    <source>
        <dbReference type="SAM" id="MobiDB-lite"/>
    </source>
</evidence>
<feature type="region of interest" description="Disordered" evidence="1">
    <location>
        <begin position="31"/>
        <end position="54"/>
    </location>
</feature>
<proteinExistence type="predicted"/>
<accession>A0AAN8IR21</accession>
<dbReference type="Proteomes" id="UP001331761">
    <property type="component" value="Unassembled WGS sequence"/>
</dbReference>
<dbReference type="AlphaFoldDB" id="A0AAN8IR21"/>
<reference evidence="2 3" key="1">
    <citation type="submission" date="2019-10" db="EMBL/GenBank/DDBJ databases">
        <title>Assembly and Annotation for the nematode Trichostrongylus colubriformis.</title>
        <authorList>
            <person name="Martin J."/>
        </authorList>
    </citation>
    <scope>NUCLEOTIDE SEQUENCE [LARGE SCALE GENOMIC DNA]</scope>
    <source>
        <strain evidence="2">G859</strain>
        <tissue evidence="2">Whole worm</tissue>
    </source>
</reference>
<organism evidence="2 3">
    <name type="scientific">Trichostrongylus colubriformis</name>
    <name type="common">Black scour worm</name>
    <dbReference type="NCBI Taxonomy" id="6319"/>
    <lineage>
        <taxon>Eukaryota</taxon>
        <taxon>Metazoa</taxon>
        <taxon>Ecdysozoa</taxon>
        <taxon>Nematoda</taxon>
        <taxon>Chromadorea</taxon>
        <taxon>Rhabditida</taxon>
        <taxon>Rhabditina</taxon>
        <taxon>Rhabditomorpha</taxon>
        <taxon>Strongyloidea</taxon>
        <taxon>Trichostrongylidae</taxon>
        <taxon>Trichostrongylus</taxon>
    </lineage>
</organism>
<gene>
    <name evidence="2" type="ORF">GCK32_005278</name>
</gene>
<feature type="region of interest" description="Disordered" evidence="1">
    <location>
        <begin position="125"/>
        <end position="144"/>
    </location>
</feature>
<feature type="compositionally biased region" description="Polar residues" evidence="1">
    <location>
        <begin position="130"/>
        <end position="144"/>
    </location>
</feature>
<evidence type="ECO:0000313" key="3">
    <source>
        <dbReference type="Proteomes" id="UP001331761"/>
    </source>
</evidence>
<protein>
    <submittedName>
        <fullName evidence="2">Uncharacterized protein</fullName>
    </submittedName>
</protein>
<name>A0AAN8IR21_TRICO</name>
<comment type="caution">
    <text evidence="2">The sequence shown here is derived from an EMBL/GenBank/DDBJ whole genome shotgun (WGS) entry which is preliminary data.</text>
</comment>
<evidence type="ECO:0000313" key="2">
    <source>
        <dbReference type="EMBL" id="KAK5983699.1"/>
    </source>
</evidence>
<dbReference type="EMBL" id="WIXE01003709">
    <property type="protein sequence ID" value="KAK5983699.1"/>
    <property type="molecule type" value="Genomic_DNA"/>
</dbReference>
<keyword evidence="3" id="KW-1185">Reference proteome</keyword>